<feature type="domain" description="Aminoacyl-tRNA synthetase class Ia" evidence="11">
    <location>
        <begin position="231"/>
        <end position="823"/>
    </location>
</feature>
<dbReference type="InterPro" id="IPR013155">
    <property type="entry name" value="M/V/L/I-tRNA-synth_anticd-bd"/>
</dbReference>
<dbReference type="AlphaFoldDB" id="A0ABD3QRI1"/>
<feature type="domain" description="Methionyl/Valyl/Leucyl/Isoleucyl-tRNA synthetase anticodon-binding" evidence="12">
    <location>
        <begin position="864"/>
        <end position="987"/>
    </location>
</feature>
<keyword evidence="3 9" id="KW-0436">Ligase</keyword>
<dbReference type="Proteomes" id="UP001516023">
    <property type="component" value="Unassembled WGS sequence"/>
</dbReference>
<dbReference type="InterPro" id="IPR014729">
    <property type="entry name" value="Rossmann-like_a/b/a_fold"/>
</dbReference>
<evidence type="ECO:0000256" key="10">
    <source>
        <dbReference type="SAM" id="MobiDB-lite"/>
    </source>
</evidence>
<name>A0ABD3QRI1_9STRA</name>
<feature type="region of interest" description="Disordered" evidence="10">
    <location>
        <begin position="1"/>
        <end position="25"/>
    </location>
</feature>
<evidence type="ECO:0000256" key="5">
    <source>
        <dbReference type="ARBA" id="ARBA00022840"/>
    </source>
</evidence>
<evidence type="ECO:0000256" key="8">
    <source>
        <dbReference type="ARBA" id="ARBA00030520"/>
    </source>
</evidence>
<evidence type="ECO:0000256" key="7">
    <source>
        <dbReference type="ARBA" id="ARBA00023146"/>
    </source>
</evidence>
<evidence type="ECO:0000256" key="6">
    <source>
        <dbReference type="ARBA" id="ARBA00022917"/>
    </source>
</evidence>
<evidence type="ECO:0000313" key="14">
    <source>
        <dbReference type="EMBL" id="KAL3805269.1"/>
    </source>
</evidence>
<feature type="domain" description="Aminoacyl-tRNA synthetase class Ia" evidence="11">
    <location>
        <begin position="52"/>
        <end position="135"/>
    </location>
</feature>
<comment type="similarity">
    <text evidence="1 9">Belongs to the class-I aminoacyl-tRNA synthetase family.</text>
</comment>
<proteinExistence type="inferred from homology"/>
<protein>
    <recommendedName>
        <fullName evidence="2">leucine--tRNA ligase</fullName>
        <ecNumber evidence="2">6.1.1.4</ecNumber>
    </recommendedName>
    <alternativeName>
        <fullName evidence="8">Leucyl-tRNA synthetase</fullName>
    </alternativeName>
</protein>
<dbReference type="GO" id="GO:0004823">
    <property type="term" value="F:leucine-tRNA ligase activity"/>
    <property type="evidence" value="ECO:0007669"/>
    <property type="project" value="UniProtKB-EC"/>
</dbReference>
<comment type="caution">
    <text evidence="13">The sequence shown here is derived from an EMBL/GenBank/DDBJ whole genome shotgun (WGS) entry which is preliminary data.</text>
</comment>
<dbReference type="InterPro" id="IPR009080">
    <property type="entry name" value="tRNAsynth_Ia_anticodon-bd"/>
</dbReference>
<dbReference type="PANTHER" id="PTHR45794:SF1">
    <property type="entry name" value="LEUCINE--TRNA LIGASE, CYTOPLASMIC"/>
    <property type="match status" value="1"/>
</dbReference>
<dbReference type="NCBIfam" id="TIGR00395">
    <property type="entry name" value="leuS_arch"/>
    <property type="match status" value="1"/>
</dbReference>
<keyword evidence="4 9" id="KW-0547">Nucleotide-binding</keyword>
<dbReference type="Gene3D" id="1.10.730.10">
    <property type="entry name" value="Isoleucyl-tRNA Synthetase, Domain 1"/>
    <property type="match status" value="1"/>
</dbReference>
<sequence length="1125" mass="126736">MLFNCHESPVTARRSIMSPTAPTPEMASLSLQGAAPKGTAKRDALVATELEVQALWEREKAFESNPLYDAKGEKTDKFIVTFPYPYSNGNLHLGHAFSLTKAVFRAQFERNRGKNSLFPFAFHCTGMPIQAAANKLKSEMELFGTPPKFPEEDPEIRAQMEAAIAAAAKAKAEKDAVQGGKKGGKTKLVQKTGTGIVRQWNILKRMVPEDEIPRFADPVYWLMYFPPLGVEHMKRFGAGVDWRRAFITTAVNGYYDAFIRWQFNVLREKKKVLFGKRNNVYSILDGQVCADHDRSEGEGVGPQEYVLIKLKVLAPDHGQDRHAKMDALLKRVENEGKKGVFLVPATLRPETMYGQTNCFVLPTGEYGAYYIDATDEVFIMSARSARGLSCQAYNAASDIYFTKEFGKIECLETFSGDELLGLPLKAPNATYEKVYTLPLLTISMGKGTGVVTSVPSDAPDDYVALKALKDKPDFAAKYGITPDMVDPFEVVPIISIEGYGDASAVFMCEKLGITSFNDKVKLAQAKDETYLKGFTSGVMTVGPYAGKKVSEAKPLIKEEMIAANQAHLYFEPESKVVSRTNDECVVASTDQWYLAYGEESWCEAVKKHVLDSDKFNAYDSTALEKYDQTLDWLKEWACTRQFGLGTYLPWDKDWVIESLSDSTIYMSYYTISHYLQGENNLNGDESKSPEKIKVEDLTDDVFNFIFRKGFTIPANCSIPSETLQKMRDEFRYWYPMDLRVSAKDLIPNHLTMALYNHAAIWEDEPELWPKGYYTNGHIMVDAEKMSKSKGNFLMMLETIENYSADATRFACADAGDTLDDANFSRDTANTAIVSLSNEAAWIKEVLLGSEKSNLRSEGELNFMDKVLRNETNRLINATETCFETMQFREGLQKGWFEMMIARNEYRSWCQDSGITMHEGIVRKWAESLIILICPICPHWAETLWKDLGKEGLAVKAPWPVAGEEDKLLTKQAKFLRDSLKNFRASAGKAKKGWKTATILVAEDYPQWKTEALLWMQSKYNNAFPDTFMTDLKDWSTTSVSDKKQVKSVMQFVSFMKKEVEDVGEMGMDIKCPFDQLAILKESKAYIQSQLGIEEVGVCSVDDPEPSVPDKTSQNVTPGKPFLWIR</sequence>
<dbReference type="EC" id="6.1.1.4" evidence="2"/>
<reference evidence="13" key="2">
    <citation type="submission" date="2024-11" db="EMBL/GenBank/DDBJ databases">
        <authorList>
            <person name="Roberts W.R."/>
            <person name="Alverson A.J."/>
        </authorList>
    </citation>
    <scope>NUCLEOTIDE SEQUENCE</scope>
    <source>
        <strain evidence="13">CCMP332</strain>
    </source>
</reference>
<evidence type="ECO:0000256" key="4">
    <source>
        <dbReference type="ARBA" id="ARBA00022741"/>
    </source>
</evidence>
<evidence type="ECO:0000256" key="3">
    <source>
        <dbReference type="ARBA" id="ARBA00022598"/>
    </source>
</evidence>
<dbReference type="Pfam" id="PF08264">
    <property type="entry name" value="Anticodon_1"/>
    <property type="match status" value="1"/>
</dbReference>
<accession>A0ABD3QRI1</accession>
<dbReference type="Pfam" id="PF00133">
    <property type="entry name" value="tRNA-synt_1"/>
    <property type="match status" value="2"/>
</dbReference>
<evidence type="ECO:0000256" key="1">
    <source>
        <dbReference type="ARBA" id="ARBA00005594"/>
    </source>
</evidence>
<dbReference type="Gene3D" id="3.40.50.620">
    <property type="entry name" value="HUPs"/>
    <property type="match status" value="1"/>
</dbReference>
<dbReference type="EMBL" id="JABMIG020000016">
    <property type="protein sequence ID" value="KAL3802998.1"/>
    <property type="molecule type" value="Genomic_DNA"/>
</dbReference>
<dbReference type="SUPFAM" id="SSF52374">
    <property type="entry name" value="Nucleotidylyl transferase"/>
    <property type="match status" value="1"/>
</dbReference>
<evidence type="ECO:0000259" key="12">
    <source>
        <dbReference type="Pfam" id="PF08264"/>
    </source>
</evidence>
<dbReference type="InterPro" id="IPR001412">
    <property type="entry name" value="aa-tRNA-synth_I_CS"/>
</dbReference>
<organism evidence="13 15">
    <name type="scientific">Cyclotella cryptica</name>
    <dbReference type="NCBI Taxonomy" id="29204"/>
    <lineage>
        <taxon>Eukaryota</taxon>
        <taxon>Sar</taxon>
        <taxon>Stramenopiles</taxon>
        <taxon>Ochrophyta</taxon>
        <taxon>Bacillariophyta</taxon>
        <taxon>Coscinodiscophyceae</taxon>
        <taxon>Thalassiosirophycidae</taxon>
        <taxon>Stephanodiscales</taxon>
        <taxon>Stephanodiscaceae</taxon>
        <taxon>Cyclotella</taxon>
    </lineage>
</organism>
<keyword evidence="15" id="KW-1185">Reference proteome</keyword>
<dbReference type="InterPro" id="IPR002300">
    <property type="entry name" value="aa-tRNA-synth_Ia"/>
</dbReference>
<dbReference type="GO" id="GO:0006412">
    <property type="term" value="P:translation"/>
    <property type="evidence" value="ECO:0007669"/>
    <property type="project" value="UniProtKB-KW"/>
</dbReference>
<dbReference type="GO" id="GO:0005524">
    <property type="term" value="F:ATP binding"/>
    <property type="evidence" value="ECO:0007669"/>
    <property type="project" value="UniProtKB-KW"/>
</dbReference>
<evidence type="ECO:0000313" key="15">
    <source>
        <dbReference type="Proteomes" id="UP001516023"/>
    </source>
</evidence>
<dbReference type="InterPro" id="IPR004493">
    <property type="entry name" value="Leu-tRNA-synth_Ia_arc/euk"/>
</dbReference>
<dbReference type="SUPFAM" id="SSF47323">
    <property type="entry name" value="Anticodon-binding domain of a subclass of class I aminoacyl-tRNA synthetases"/>
    <property type="match status" value="1"/>
</dbReference>
<gene>
    <name evidence="14" type="ORF">HJC23_008976</name>
    <name evidence="13" type="ORF">HJC23_011621</name>
</gene>
<keyword evidence="5 9" id="KW-0067">ATP-binding</keyword>
<evidence type="ECO:0000313" key="13">
    <source>
        <dbReference type="EMBL" id="KAL3802998.1"/>
    </source>
</evidence>
<evidence type="ECO:0000256" key="9">
    <source>
        <dbReference type="RuleBase" id="RU363035"/>
    </source>
</evidence>
<reference evidence="13 15" key="1">
    <citation type="journal article" date="2020" name="G3 (Bethesda)">
        <title>Improved Reference Genome for Cyclotella cryptica CCMP332, a Model for Cell Wall Morphogenesis, Salinity Adaptation, and Lipid Production in Diatoms (Bacillariophyta).</title>
        <authorList>
            <person name="Roberts W.R."/>
            <person name="Downey K.M."/>
            <person name="Ruck E.C."/>
            <person name="Traller J.C."/>
            <person name="Alverson A.J."/>
        </authorList>
    </citation>
    <scope>NUCLEOTIDE SEQUENCE [LARGE SCALE GENOMIC DNA]</scope>
    <source>
        <strain evidence="13 15">CCMP332</strain>
    </source>
</reference>
<evidence type="ECO:0000259" key="11">
    <source>
        <dbReference type="Pfam" id="PF00133"/>
    </source>
</evidence>
<keyword evidence="7 9" id="KW-0030">Aminoacyl-tRNA synthetase</keyword>
<keyword evidence="6 9" id="KW-0648">Protein biosynthesis</keyword>
<dbReference type="PROSITE" id="PS00178">
    <property type="entry name" value="AA_TRNA_LIGASE_I"/>
    <property type="match status" value="1"/>
</dbReference>
<evidence type="ECO:0000256" key="2">
    <source>
        <dbReference type="ARBA" id="ARBA00013164"/>
    </source>
</evidence>
<dbReference type="PANTHER" id="PTHR45794">
    <property type="entry name" value="LEUCYL-TRNA SYNTHETASE"/>
    <property type="match status" value="1"/>
</dbReference>
<dbReference type="InterPro" id="IPR009008">
    <property type="entry name" value="Val/Leu/Ile-tRNA-synth_edit"/>
</dbReference>
<dbReference type="SUPFAM" id="SSF50677">
    <property type="entry name" value="ValRS/IleRS/LeuRS editing domain"/>
    <property type="match status" value="1"/>
</dbReference>
<dbReference type="FunFam" id="3.90.740.10:FF:000001">
    <property type="entry name" value="Leucine--tRNA ligase, cytoplasmic"/>
    <property type="match status" value="1"/>
</dbReference>
<dbReference type="Gene3D" id="3.90.740.10">
    <property type="entry name" value="Valyl/Leucyl/Isoleucyl-tRNA synthetase, editing domain"/>
    <property type="match status" value="1"/>
</dbReference>
<dbReference type="EMBL" id="JABMIG020000003">
    <property type="protein sequence ID" value="KAL3805269.1"/>
    <property type="molecule type" value="Genomic_DNA"/>
</dbReference>